<reference evidence="1 2" key="1">
    <citation type="submission" date="2024-06" db="EMBL/GenBank/DDBJ databases">
        <authorList>
            <person name="Li F."/>
        </authorList>
    </citation>
    <scope>NUCLEOTIDE SEQUENCE [LARGE SCALE GENOMIC DNA]</scope>
    <source>
        <strain evidence="1 2">GXAS 311</strain>
    </source>
</reference>
<dbReference type="Gene3D" id="3.40.800.20">
    <property type="entry name" value="Histone deacetylase domain"/>
    <property type="match status" value="1"/>
</dbReference>
<comment type="caution">
    <text evidence="1">The sequence shown here is derived from an EMBL/GenBank/DDBJ whole genome shotgun (WGS) entry which is preliminary data.</text>
</comment>
<proteinExistence type="predicted"/>
<dbReference type="InterPro" id="IPR023696">
    <property type="entry name" value="Ureohydrolase_dom_sf"/>
</dbReference>
<dbReference type="PANTHER" id="PTHR10625:SF10">
    <property type="entry name" value="HISTONE DEACETYLASE HDAC1"/>
    <property type="match status" value="1"/>
</dbReference>
<evidence type="ECO:0000313" key="2">
    <source>
        <dbReference type="Proteomes" id="UP001548189"/>
    </source>
</evidence>
<dbReference type="CDD" id="cd11599">
    <property type="entry name" value="HDAC_classII_2"/>
    <property type="match status" value="1"/>
</dbReference>
<evidence type="ECO:0000313" key="1">
    <source>
        <dbReference type="EMBL" id="MET1256187.1"/>
    </source>
</evidence>
<dbReference type="Pfam" id="PF00850">
    <property type="entry name" value="Hist_deacetyl"/>
    <property type="match status" value="1"/>
</dbReference>
<sequence length="308" mass="33933">MSVGIISHPQCQSHDMGAHHPESPARLSVINDYLIISGLESVLKHYQATPIKRELLELAHDREYIAHIFDNAPTTGQYNLDGDTLMTPHTLPAALLAAGAAVNGVDLIMQQTLTQVFCATRPPGHHATRRQAMGFCLFNNIAIAARYAQTQHHLKRVAILDFDVHHGNGTQDIVQDSADILLCSSFQSPFYPYSGTEPTSANIINSPLAAGEGSTEFRALVEQHWLPALHDFKPEMLFISAGFDAHIEDEMAQICLTEKDYYWVTQQLVQFANTHCQQRILSALEGGYSLDALGRSVVAHLNGLIDTV</sequence>
<dbReference type="PRINTS" id="PR01270">
    <property type="entry name" value="HDASUPER"/>
</dbReference>
<dbReference type="PANTHER" id="PTHR10625">
    <property type="entry name" value="HISTONE DEACETYLASE HDAC1-RELATED"/>
    <property type="match status" value="1"/>
</dbReference>
<protein>
    <submittedName>
        <fullName evidence="1">Histone deacetylase family protein</fullName>
    </submittedName>
</protein>
<dbReference type="SUPFAM" id="SSF52768">
    <property type="entry name" value="Arginase/deacetylase"/>
    <property type="match status" value="1"/>
</dbReference>
<organism evidence="1 2">
    <name type="scientific">Aliikangiella maris</name>
    <dbReference type="NCBI Taxonomy" id="3162458"/>
    <lineage>
        <taxon>Bacteria</taxon>
        <taxon>Pseudomonadati</taxon>
        <taxon>Pseudomonadota</taxon>
        <taxon>Gammaproteobacteria</taxon>
        <taxon>Oceanospirillales</taxon>
        <taxon>Pleioneaceae</taxon>
        <taxon>Aliikangiella</taxon>
    </lineage>
</organism>
<gene>
    <name evidence="1" type="ORF">ABVT43_13690</name>
</gene>
<name>A0ABV2BW60_9GAMM</name>
<dbReference type="InterPro" id="IPR000286">
    <property type="entry name" value="HDACs"/>
</dbReference>
<accession>A0ABV2BW60</accession>
<dbReference type="InterPro" id="IPR037138">
    <property type="entry name" value="His_deacetylse_dom_sf"/>
</dbReference>
<dbReference type="EMBL" id="JBEVCJ010000018">
    <property type="protein sequence ID" value="MET1256187.1"/>
    <property type="molecule type" value="Genomic_DNA"/>
</dbReference>
<dbReference type="InterPro" id="IPR023801">
    <property type="entry name" value="His_deacetylse_dom"/>
</dbReference>
<keyword evidence="2" id="KW-1185">Reference proteome</keyword>
<dbReference type="Proteomes" id="UP001548189">
    <property type="component" value="Unassembled WGS sequence"/>
</dbReference>